<dbReference type="PANTHER" id="PTHR11211:SF40">
    <property type="entry name" value="MIRROR, ISOFORM C"/>
    <property type="match status" value="1"/>
</dbReference>
<feature type="region of interest" description="Disordered" evidence="7">
    <location>
        <begin position="210"/>
        <end position="358"/>
    </location>
</feature>
<evidence type="ECO:0000256" key="6">
    <source>
        <dbReference type="PROSITE-ProRule" id="PRU00108"/>
    </source>
</evidence>
<dbReference type="Gene3D" id="1.10.10.60">
    <property type="entry name" value="Homeodomain-like"/>
    <property type="match status" value="1"/>
</dbReference>
<dbReference type="FunFam" id="1.10.10.60:FF:000003">
    <property type="entry name" value="Iroquois-class homeobox protein IRX"/>
    <property type="match status" value="1"/>
</dbReference>
<evidence type="ECO:0000256" key="4">
    <source>
        <dbReference type="ARBA" id="ARBA00023155"/>
    </source>
</evidence>
<evidence type="ECO:0000256" key="1">
    <source>
        <dbReference type="ARBA" id="ARBA00004123"/>
    </source>
</evidence>
<feature type="compositionally biased region" description="Polar residues" evidence="7">
    <location>
        <begin position="368"/>
        <end position="379"/>
    </location>
</feature>
<keyword evidence="5 6" id="KW-0539">Nucleus</keyword>
<feature type="DNA-binding region" description="Homeobox" evidence="6">
    <location>
        <begin position="154"/>
        <end position="210"/>
    </location>
</feature>
<dbReference type="Pfam" id="PF05920">
    <property type="entry name" value="Homeobox_KN"/>
    <property type="match status" value="1"/>
</dbReference>
<organism evidence="9 10">
    <name type="scientific">Lymnaea stagnalis</name>
    <name type="common">Great pond snail</name>
    <name type="synonym">Helix stagnalis</name>
    <dbReference type="NCBI Taxonomy" id="6523"/>
    <lineage>
        <taxon>Eukaryota</taxon>
        <taxon>Metazoa</taxon>
        <taxon>Spiralia</taxon>
        <taxon>Lophotrochozoa</taxon>
        <taxon>Mollusca</taxon>
        <taxon>Gastropoda</taxon>
        <taxon>Heterobranchia</taxon>
        <taxon>Euthyneura</taxon>
        <taxon>Panpulmonata</taxon>
        <taxon>Hygrophila</taxon>
        <taxon>Lymnaeoidea</taxon>
        <taxon>Lymnaeidae</taxon>
        <taxon>Lymnaea</taxon>
    </lineage>
</organism>
<dbReference type="PROSITE" id="PS50071">
    <property type="entry name" value="HOMEOBOX_2"/>
    <property type="match status" value="1"/>
</dbReference>
<dbReference type="InterPro" id="IPR001356">
    <property type="entry name" value="HD"/>
</dbReference>
<dbReference type="GO" id="GO:0000978">
    <property type="term" value="F:RNA polymerase II cis-regulatory region sequence-specific DNA binding"/>
    <property type="evidence" value="ECO:0007669"/>
    <property type="project" value="TreeGrafter"/>
</dbReference>
<dbReference type="Proteomes" id="UP001497497">
    <property type="component" value="Unassembled WGS sequence"/>
</dbReference>
<feature type="compositionally biased region" description="Basic and acidic residues" evidence="7">
    <location>
        <begin position="277"/>
        <end position="287"/>
    </location>
</feature>
<dbReference type="GO" id="GO:0000981">
    <property type="term" value="F:DNA-binding transcription factor activity, RNA polymerase II-specific"/>
    <property type="evidence" value="ECO:0007669"/>
    <property type="project" value="InterPro"/>
</dbReference>
<evidence type="ECO:0000256" key="5">
    <source>
        <dbReference type="ARBA" id="ARBA00023242"/>
    </source>
</evidence>
<dbReference type="GO" id="GO:0030182">
    <property type="term" value="P:neuron differentiation"/>
    <property type="evidence" value="ECO:0007669"/>
    <property type="project" value="TreeGrafter"/>
</dbReference>
<dbReference type="GO" id="GO:0048468">
    <property type="term" value="P:cell development"/>
    <property type="evidence" value="ECO:0007669"/>
    <property type="project" value="TreeGrafter"/>
</dbReference>
<dbReference type="InterPro" id="IPR009057">
    <property type="entry name" value="Homeodomain-like_sf"/>
</dbReference>
<protein>
    <recommendedName>
        <fullName evidence="8">Homeobox domain-containing protein</fullName>
    </recommendedName>
</protein>
<dbReference type="PANTHER" id="PTHR11211">
    <property type="entry name" value="IROQUOIS-CLASS HOMEODOMAIN PROTEIN IRX"/>
    <property type="match status" value="1"/>
</dbReference>
<feature type="compositionally biased region" description="Basic and acidic residues" evidence="7">
    <location>
        <begin position="525"/>
        <end position="543"/>
    </location>
</feature>
<comment type="caution">
    <text evidence="9">The sequence shown here is derived from an EMBL/GenBank/DDBJ whole genome shotgun (WGS) entry which is preliminary data.</text>
</comment>
<reference evidence="9 10" key="1">
    <citation type="submission" date="2024-04" db="EMBL/GenBank/DDBJ databases">
        <authorList>
            <consortium name="Genoscope - CEA"/>
            <person name="William W."/>
        </authorList>
    </citation>
    <scope>NUCLEOTIDE SEQUENCE [LARGE SCALE GENOMIC DNA]</scope>
</reference>
<evidence type="ECO:0000313" key="9">
    <source>
        <dbReference type="EMBL" id="CAL1538594.1"/>
    </source>
</evidence>
<dbReference type="SMART" id="SM00389">
    <property type="entry name" value="HOX"/>
    <property type="match status" value="1"/>
</dbReference>
<dbReference type="AlphaFoldDB" id="A0AAV2HWL1"/>
<feature type="compositionally biased region" description="Polar residues" evidence="7">
    <location>
        <begin position="297"/>
        <end position="306"/>
    </location>
</feature>
<dbReference type="PROSITE" id="PS00027">
    <property type="entry name" value="HOMEOBOX_1"/>
    <property type="match status" value="1"/>
</dbReference>
<dbReference type="InterPro" id="IPR008422">
    <property type="entry name" value="KN_HD"/>
</dbReference>
<evidence type="ECO:0000256" key="2">
    <source>
        <dbReference type="ARBA" id="ARBA00008446"/>
    </source>
</evidence>
<dbReference type="EMBL" id="CAXITT010000306">
    <property type="protein sequence ID" value="CAL1538594.1"/>
    <property type="molecule type" value="Genomic_DNA"/>
</dbReference>
<feature type="compositionally biased region" description="Polar residues" evidence="7">
    <location>
        <begin position="500"/>
        <end position="510"/>
    </location>
</feature>
<feature type="region of interest" description="Disordered" evidence="7">
    <location>
        <begin position="576"/>
        <end position="632"/>
    </location>
</feature>
<accession>A0AAV2HWL1</accession>
<comment type="similarity">
    <text evidence="2">Belongs to the TALE/IRO homeobox family.</text>
</comment>
<dbReference type="GO" id="GO:0005634">
    <property type="term" value="C:nucleus"/>
    <property type="evidence" value="ECO:0007669"/>
    <property type="project" value="UniProtKB-SubCell"/>
</dbReference>
<gene>
    <name evidence="9" type="ORF">GSLYS_00012415001</name>
</gene>
<keyword evidence="4 6" id="KW-0371">Homeobox</keyword>
<feature type="compositionally biased region" description="Basic and acidic residues" evidence="7">
    <location>
        <begin position="210"/>
        <end position="220"/>
    </location>
</feature>
<keyword evidence="10" id="KW-1185">Reference proteome</keyword>
<dbReference type="InterPro" id="IPR017970">
    <property type="entry name" value="Homeobox_CS"/>
</dbReference>
<feature type="region of interest" description="Disordered" evidence="7">
    <location>
        <begin position="451"/>
        <end position="563"/>
    </location>
</feature>
<feature type="domain" description="Homeobox" evidence="8">
    <location>
        <begin position="152"/>
        <end position="209"/>
    </location>
</feature>
<sequence length="632" mass="68560">MIMYHSGHHLSAVSRMDVQLTSKSSSHKSPLPGGSPHLCEDGRAYVTDPISGRQVCMCSLMVGPDMHYTHMNMGPEARKQGAIPGAGGPPCIGFDTSAFCSPVLRGLPMRQDRIPPYLTSGLPGQGMTFDPALAGHPYGLLYSGMDVNGPMRKAATRETTGPLKAWLSDHKKNPYPTKAEKIMLAIITRMTLTQVSTWFANARRRLKKENKLYPGERDSRADDDDDDGDDYSDRQKDGSIMSLRPDSEKRSPSNSDNEDVNVDGSDCSDDDDDDDLVLEKHQARHFDPGYAYGQGQGRSWTSTADASQDDFEHNKHTPASSASDLSMKFSTSGAASSQEKRESPGDAQSSSGVTPKPKIWSISEIMRPSSSGDALSSSHEAQERSMPTLALPKTILSPGVPSRHAPLTSSHLFPPPLLTLPHFPPSSLTPPPAFRQIHNFPCPPNLFLHISDPHAHSNRQTPSSRHTPKTADGLHASSISNVCRSPETDSTDLTARCENSPDNENSPKSGHTSESRLLKHSPKALVKDSTADGARVSKYDKPHRPTYFSDSSQSKSPKQHHAFSGLASNTALLKRASTHQNSGSVKKDLISSSRRHDRRASSPAETNGGSDPAPATEVALNLQTTRTRNDNT</sequence>
<keyword evidence="3 6" id="KW-0238">DNA-binding</keyword>
<evidence type="ECO:0000259" key="8">
    <source>
        <dbReference type="PROSITE" id="PS50071"/>
    </source>
</evidence>
<name>A0AAV2HWL1_LYMST</name>
<comment type="subcellular location">
    <subcellularLocation>
        <location evidence="1 6">Nucleus</location>
    </subcellularLocation>
</comment>
<evidence type="ECO:0000313" key="10">
    <source>
        <dbReference type="Proteomes" id="UP001497497"/>
    </source>
</evidence>
<feature type="compositionally biased region" description="Polar residues" evidence="7">
    <location>
        <begin position="317"/>
        <end position="337"/>
    </location>
</feature>
<feature type="region of interest" description="Disordered" evidence="7">
    <location>
        <begin position="367"/>
        <end position="386"/>
    </location>
</feature>
<evidence type="ECO:0000256" key="7">
    <source>
        <dbReference type="SAM" id="MobiDB-lite"/>
    </source>
</evidence>
<feature type="compositionally biased region" description="Acidic residues" evidence="7">
    <location>
        <begin position="256"/>
        <end position="276"/>
    </location>
</feature>
<dbReference type="CDD" id="cd00086">
    <property type="entry name" value="homeodomain"/>
    <property type="match status" value="1"/>
</dbReference>
<dbReference type="SUPFAM" id="SSF46689">
    <property type="entry name" value="Homeodomain-like"/>
    <property type="match status" value="1"/>
</dbReference>
<proteinExistence type="inferred from homology"/>
<feature type="compositionally biased region" description="Acidic residues" evidence="7">
    <location>
        <begin position="221"/>
        <end position="230"/>
    </location>
</feature>
<evidence type="ECO:0000256" key="3">
    <source>
        <dbReference type="ARBA" id="ARBA00023125"/>
    </source>
</evidence>